<protein>
    <submittedName>
        <fullName evidence="2">Carboxymuconolactone decarboxylase family protein</fullName>
    </submittedName>
</protein>
<dbReference type="Proteomes" id="UP000255207">
    <property type="component" value="Unassembled WGS sequence"/>
</dbReference>
<organism evidence="2 3">
    <name type="scientific">Bosea caraganae</name>
    <dbReference type="NCBI Taxonomy" id="2763117"/>
    <lineage>
        <taxon>Bacteria</taxon>
        <taxon>Pseudomonadati</taxon>
        <taxon>Pseudomonadota</taxon>
        <taxon>Alphaproteobacteria</taxon>
        <taxon>Hyphomicrobiales</taxon>
        <taxon>Boseaceae</taxon>
        <taxon>Bosea</taxon>
    </lineage>
</organism>
<dbReference type="RefSeq" id="WP_114828269.1">
    <property type="nucleotide sequence ID" value="NZ_QQTO01000037.1"/>
</dbReference>
<proteinExistence type="predicted"/>
<dbReference type="Gene3D" id="1.20.1290.10">
    <property type="entry name" value="AhpD-like"/>
    <property type="match status" value="1"/>
</dbReference>
<dbReference type="PANTHER" id="PTHR35446">
    <property type="entry name" value="SI:CH211-175M2.5"/>
    <property type="match status" value="1"/>
</dbReference>
<comment type="caution">
    <text evidence="2">The sequence shown here is derived from an EMBL/GenBank/DDBJ whole genome shotgun (WGS) entry which is preliminary data.</text>
</comment>
<dbReference type="PANTHER" id="PTHR35446:SF3">
    <property type="entry name" value="CMD DOMAIN-CONTAINING PROTEIN"/>
    <property type="match status" value="1"/>
</dbReference>
<dbReference type="GO" id="GO:0051920">
    <property type="term" value="F:peroxiredoxin activity"/>
    <property type="evidence" value="ECO:0007669"/>
    <property type="project" value="InterPro"/>
</dbReference>
<dbReference type="OrthoDB" id="9808310at2"/>
<dbReference type="NCBIfam" id="TIGR00778">
    <property type="entry name" value="ahpD_dom"/>
    <property type="match status" value="1"/>
</dbReference>
<dbReference type="InterPro" id="IPR004675">
    <property type="entry name" value="AhpD_core"/>
</dbReference>
<feature type="domain" description="Carboxymuconolactone decarboxylase-like" evidence="1">
    <location>
        <begin position="43"/>
        <end position="122"/>
    </location>
</feature>
<evidence type="ECO:0000259" key="1">
    <source>
        <dbReference type="Pfam" id="PF02627"/>
    </source>
</evidence>
<reference evidence="3" key="1">
    <citation type="submission" date="2018-07" db="EMBL/GenBank/DDBJ databases">
        <authorList>
            <person name="Safronova V.I."/>
            <person name="Chirak E.R."/>
            <person name="Sazanova A.L."/>
        </authorList>
    </citation>
    <scope>NUCLEOTIDE SEQUENCE [LARGE SCALE GENOMIC DNA]</scope>
    <source>
        <strain evidence="3">RCAM04685</strain>
    </source>
</reference>
<keyword evidence="3" id="KW-1185">Reference proteome</keyword>
<sequence>MSSRIPTPATIADAPAASQPLLEAVNKQLGVVPNLFRLVSNSPAALEGYLGLSAALGKGKLPAPTRERIALAVAEINGCNYCLSAHTYLGKNLAKLDDAEITANRSGASNDPKADAAVRFAAKIVRERGALGADDVEAVRLAGYDDAQIIEIVLHVALNTWTNYVNEVFQTEIDFPLVAARKAA</sequence>
<dbReference type="EMBL" id="QQTP01000002">
    <property type="protein sequence ID" value="RDJ28144.1"/>
    <property type="molecule type" value="Genomic_DNA"/>
</dbReference>
<dbReference type="InterPro" id="IPR003779">
    <property type="entry name" value="CMD-like"/>
</dbReference>
<evidence type="ECO:0000313" key="3">
    <source>
        <dbReference type="Proteomes" id="UP000255207"/>
    </source>
</evidence>
<evidence type="ECO:0000313" key="2">
    <source>
        <dbReference type="EMBL" id="RDJ28144.1"/>
    </source>
</evidence>
<dbReference type="AlphaFoldDB" id="A0A370L9Y6"/>
<dbReference type="InterPro" id="IPR029032">
    <property type="entry name" value="AhpD-like"/>
</dbReference>
<dbReference type="SUPFAM" id="SSF69118">
    <property type="entry name" value="AhpD-like"/>
    <property type="match status" value="1"/>
</dbReference>
<dbReference type="Pfam" id="PF02627">
    <property type="entry name" value="CMD"/>
    <property type="match status" value="1"/>
</dbReference>
<name>A0A370L9Y6_9HYPH</name>
<gene>
    <name evidence="2" type="ORF">DWE98_06000</name>
</gene>
<accession>A0A370L9Y6</accession>